<proteinExistence type="inferred from homology"/>
<name>A0A139IP83_9PEZI</name>
<dbReference type="InterPro" id="IPR036915">
    <property type="entry name" value="Cyclin-like_sf"/>
</dbReference>
<evidence type="ECO:0000313" key="5">
    <source>
        <dbReference type="EMBL" id="KXT16581.1"/>
    </source>
</evidence>
<dbReference type="AlphaFoldDB" id="A0A139IP83"/>
<keyword evidence="6" id="KW-1185">Reference proteome</keyword>
<evidence type="ECO:0000259" key="4">
    <source>
        <dbReference type="SMART" id="SM00385"/>
    </source>
</evidence>
<dbReference type="CDD" id="cd20513">
    <property type="entry name" value="CYCLIN_CCNC_rpt1"/>
    <property type="match status" value="1"/>
</dbReference>
<dbReference type="SMART" id="SM00385">
    <property type="entry name" value="CYCLIN"/>
    <property type="match status" value="1"/>
</dbReference>
<accession>A0A139IP83</accession>
<protein>
    <recommendedName>
        <fullName evidence="2">RNA polymerase II holoenzyme cyclin-like subunit</fullName>
    </recommendedName>
</protein>
<dbReference type="PANTHER" id="PTHR10026">
    <property type="entry name" value="CYCLIN"/>
    <property type="match status" value="1"/>
</dbReference>
<dbReference type="Pfam" id="PF00134">
    <property type="entry name" value="Cyclin_N"/>
    <property type="match status" value="1"/>
</dbReference>
<dbReference type="Gene3D" id="1.10.472.10">
    <property type="entry name" value="Cyclin-like"/>
    <property type="match status" value="2"/>
</dbReference>
<dbReference type="STRING" id="113226.A0A139IP83"/>
<dbReference type="OrthoDB" id="10266018at2759"/>
<keyword evidence="3" id="KW-0195">Cyclin</keyword>
<dbReference type="Proteomes" id="UP000073492">
    <property type="component" value="Unassembled WGS sequence"/>
</dbReference>
<sequence>MAANYWDSTQAKFWTFSKAELAEVRSELHKANQALHAKYALPDRRLMSIYFQQQLTKLARRMNVRQQALATAQMYVKRFYLRVELRKTNPYLIMATAVYLACKMDECPQHIRLMLGEAARQWPELGVSESSKIGECEFALISTLSSRLICHHPYRTLNDLAPQFRLTTDETQLAHSIINDSYNTDLAFLYPPHVLAVVAIFLAVVLRPSGQPPGLQAHSTHSLPAHAPPPLMSPISAAAPPSLSPAMSSSAARDAFLGGFSGLKQAGPKLSKLVDWLAESSIDMHAVVDATQELVSLYQVWEESYNERACKESITKFLKDAGIAGGSGAQSHRTPTRTAPALVSSYVLSMGSSGASIPDDARVSRALKRCCLSDGSYRHMRYDTISAQKSKQRIWVPWHQPRLLIACEPHIQDGHKSRHNACFCYAKEKTDHEQGSKALAWNMQEQYATPDNQFDGEPSWWDVRPCIHEGS</sequence>
<dbReference type="InterPro" id="IPR013763">
    <property type="entry name" value="Cyclin-like_dom"/>
</dbReference>
<dbReference type="SUPFAM" id="SSF47954">
    <property type="entry name" value="Cyclin-like"/>
    <property type="match status" value="2"/>
</dbReference>
<dbReference type="InterPro" id="IPR043198">
    <property type="entry name" value="Cyclin/Ssn8"/>
</dbReference>
<feature type="domain" description="Cyclin-like" evidence="4">
    <location>
        <begin position="53"/>
        <end position="142"/>
    </location>
</feature>
<evidence type="ECO:0000256" key="2">
    <source>
        <dbReference type="ARBA" id="ARBA00014912"/>
    </source>
</evidence>
<organism evidence="5 6">
    <name type="scientific">Pseudocercospora musae</name>
    <dbReference type="NCBI Taxonomy" id="113226"/>
    <lineage>
        <taxon>Eukaryota</taxon>
        <taxon>Fungi</taxon>
        <taxon>Dikarya</taxon>
        <taxon>Ascomycota</taxon>
        <taxon>Pezizomycotina</taxon>
        <taxon>Dothideomycetes</taxon>
        <taxon>Dothideomycetidae</taxon>
        <taxon>Mycosphaerellales</taxon>
        <taxon>Mycosphaerellaceae</taxon>
        <taxon>Pseudocercospora</taxon>
    </lineage>
</organism>
<comment type="caution">
    <text evidence="5">The sequence shown here is derived from an EMBL/GenBank/DDBJ whole genome shotgun (WGS) entry which is preliminary data.</text>
</comment>
<comment type="similarity">
    <text evidence="1">Belongs to the cyclin family. Cyclin C subfamily.</text>
</comment>
<evidence type="ECO:0000256" key="1">
    <source>
        <dbReference type="ARBA" id="ARBA00008638"/>
    </source>
</evidence>
<dbReference type="EMBL" id="LFZO01000034">
    <property type="protein sequence ID" value="KXT16581.1"/>
    <property type="molecule type" value="Genomic_DNA"/>
</dbReference>
<evidence type="ECO:0000313" key="6">
    <source>
        <dbReference type="Proteomes" id="UP000073492"/>
    </source>
</evidence>
<evidence type="ECO:0000256" key="3">
    <source>
        <dbReference type="RuleBase" id="RU000383"/>
    </source>
</evidence>
<dbReference type="InterPro" id="IPR006671">
    <property type="entry name" value="Cyclin_N"/>
</dbReference>
<reference evidence="5 6" key="1">
    <citation type="submission" date="2015-07" db="EMBL/GenBank/DDBJ databases">
        <title>Comparative genomics of the Sigatoka disease complex on banana suggests a link between parallel evolutionary changes in Pseudocercospora fijiensis and Pseudocercospora eumusae and increased virulence on the banana host.</title>
        <authorList>
            <person name="Chang T.-C."/>
            <person name="Salvucci A."/>
            <person name="Crous P.W."/>
            <person name="Stergiopoulos I."/>
        </authorList>
    </citation>
    <scope>NUCLEOTIDE SEQUENCE [LARGE SCALE GENOMIC DNA]</scope>
    <source>
        <strain evidence="5 6">CBS 116634</strain>
    </source>
</reference>
<dbReference type="GO" id="GO:0006357">
    <property type="term" value="P:regulation of transcription by RNA polymerase II"/>
    <property type="evidence" value="ECO:0007669"/>
    <property type="project" value="InterPro"/>
</dbReference>
<dbReference type="GO" id="GO:0016538">
    <property type="term" value="F:cyclin-dependent protein serine/threonine kinase regulator activity"/>
    <property type="evidence" value="ECO:0007669"/>
    <property type="project" value="InterPro"/>
</dbReference>
<gene>
    <name evidence="5" type="ORF">AC579_6304</name>
</gene>